<dbReference type="EMBL" id="MU006001">
    <property type="protein sequence ID" value="KAF2858863.1"/>
    <property type="molecule type" value="Genomic_DNA"/>
</dbReference>
<feature type="compositionally biased region" description="Polar residues" evidence="1">
    <location>
        <begin position="19"/>
        <end position="33"/>
    </location>
</feature>
<evidence type="ECO:0000313" key="2">
    <source>
        <dbReference type="EMBL" id="KAF2858863.1"/>
    </source>
</evidence>
<evidence type="ECO:0000313" key="3">
    <source>
        <dbReference type="Proteomes" id="UP000799421"/>
    </source>
</evidence>
<feature type="region of interest" description="Disordered" evidence="1">
    <location>
        <begin position="1"/>
        <end position="34"/>
    </location>
</feature>
<gene>
    <name evidence="2" type="ORF">K470DRAFT_259359</name>
</gene>
<protein>
    <submittedName>
        <fullName evidence="2">Uncharacterized protein</fullName>
    </submittedName>
</protein>
<dbReference type="Proteomes" id="UP000799421">
    <property type="component" value="Unassembled WGS sequence"/>
</dbReference>
<sequence length="214" mass="23867">MSKSSTHRYGKAAAPKPTTCGNGAWRTSSSSSAAPGWGEADLLAYLLTRFDGTPAGLPAAHMGPIWRRSDGTNTRRNIITCANVFDILDKIYPEVRSGMYAMSELQNLKQEGRFADFRHFQVEFMRLCATINHGDDRYEAFMLREEVSRPLVEFLAPVMDESTKGLLAACRRAEAHMEDMRQRDPNYECVRRGSGGRRGGPGCVLSAVRWDTLL</sequence>
<proteinExistence type="predicted"/>
<reference evidence="2" key="1">
    <citation type="journal article" date="2020" name="Stud. Mycol.">
        <title>101 Dothideomycetes genomes: a test case for predicting lifestyles and emergence of pathogens.</title>
        <authorList>
            <person name="Haridas S."/>
            <person name="Albert R."/>
            <person name="Binder M."/>
            <person name="Bloem J."/>
            <person name="Labutti K."/>
            <person name="Salamov A."/>
            <person name="Andreopoulos B."/>
            <person name="Baker S."/>
            <person name="Barry K."/>
            <person name="Bills G."/>
            <person name="Bluhm B."/>
            <person name="Cannon C."/>
            <person name="Castanera R."/>
            <person name="Culley D."/>
            <person name="Daum C."/>
            <person name="Ezra D."/>
            <person name="Gonzalez J."/>
            <person name="Henrissat B."/>
            <person name="Kuo A."/>
            <person name="Liang C."/>
            <person name="Lipzen A."/>
            <person name="Lutzoni F."/>
            <person name="Magnuson J."/>
            <person name="Mondo S."/>
            <person name="Nolan M."/>
            <person name="Ohm R."/>
            <person name="Pangilinan J."/>
            <person name="Park H.-J."/>
            <person name="Ramirez L."/>
            <person name="Alfaro M."/>
            <person name="Sun H."/>
            <person name="Tritt A."/>
            <person name="Yoshinaga Y."/>
            <person name="Zwiers L.-H."/>
            <person name="Turgeon B."/>
            <person name="Goodwin S."/>
            <person name="Spatafora J."/>
            <person name="Crous P."/>
            <person name="Grigoriev I."/>
        </authorList>
    </citation>
    <scope>NUCLEOTIDE SEQUENCE</scope>
    <source>
        <strain evidence="2">CBS 480.64</strain>
    </source>
</reference>
<organism evidence="2 3">
    <name type="scientific">Piedraia hortae CBS 480.64</name>
    <dbReference type="NCBI Taxonomy" id="1314780"/>
    <lineage>
        <taxon>Eukaryota</taxon>
        <taxon>Fungi</taxon>
        <taxon>Dikarya</taxon>
        <taxon>Ascomycota</taxon>
        <taxon>Pezizomycotina</taxon>
        <taxon>Dothideomycetes</taxon>
        <taxon>Dothideomycetidae</taxon>
        <taxon>Capnodiales</taxon>
        <taxon>Piedraiaceae</taxon>
        <taxon>Piedraia</taxon>
    </lineage>
</organism>
<feature type="compositionally biased region" description="Basic residues" evidence="1">
    <location>
        <begin position="1"/>
        <end position="10"/>
    </location>
</feature>
<keyword evidence="3" id="KW-1185">Reference proteome</keyword>
<accession>A0A6A7BUP8</accession>
<name>A0A6A7BUP8_9PEZI</name>
<evidence type="ECO:0000256" key="1">
    <source>
        <dbReference type="SAM" id="MobiDB-lite"/>
    </source>
</evidence>
<dbReference type="AlphaFoldDB" id="A0A6A7BUP8"/>